<keyword evidence="1" id="KW-1133">Transmembrane helix</keyword>
<proteinExistence type="predicted"/>
<keyword evidence="3" id="KW-1185">Reference proteome</keyword>
<sequence>MSLEVVLDGLGLNFNGNSLYDRFDFALFFERKGSTCEEGLTLGGSEDLAPLATLVLTPTVVCFGAVAIVFVIALTLETVELR</sequence>
<evidence type="ECO:0000256" key="1">
    <source>
        <dbReference type="SAM" id="Phobius"/>
    </source>
</evidence>
<organism evidence="2 3">
    <name type="scientific">Eumeta variegata</name>
    <name type="common">Bagworm moth</name>
    <name type="synonym">Eumeta japonica</name>
    <dbReference type="NCBI Taxonomy" id="151549"/>
    <lineage>
        <taxon>Eukaryota</taxon>
        <taxon>Metazoa</taxon>
        <taxon>Ecdysozoa</taxon>
        <taxon>Arthropoda</taxon>
        <taxon>Hexapoda</taxon>
        <taxon>Insecta</taxon>
        <taxon>Pterygota</taxon>
        <taxon>Neoptera</taxon>
        <taxon>Endopterygota</taxon>
        <taxon>Lepidoptera</taxon>
        <taxon>Glossata</taxon>
        <taxon>Ditrysia</taxon>
        <taxon>Tineoidea</taxon>
        <taxon>Psychidae</taxon>
        <taxon>Oiketicinae</taxon>
        <taxon>Eumeta</taxon>
    </lineage>
</organism>
<name>A0A4C1TDM1_EUMVA</name>
<dbReference type="EMBL" id="BGZK01000047">
    <property type="protein sequence ID" value="GBP11548.1"/>
    <property type="molecule type" value="Genomic_DNA"/>
</dbReference>
<feature type="transmembrane region" description="Helical" evidence="1">
    <location>
        <begin position="51"/>
        <end position="76"/>
    </location>
</feature>
<keyword evidence="1" id="KW-0472">Membrane</keyword>
<protein>
    <submittedName>
        <fullName evidence="2">Uncharacterized protein</fullName>
    </submittedName>
</protein>
<dbReference type="Proteomes" id="UP000299102">
    <property type="component" value="Unassembled WGS sequence"/>
</dbReference>
<reference evidence="2 3" key="1">
    <citation type="journal article" date="2019" name="Commun. Biol.">
        <title>The bagworm genome reveals a unique fibroin gene that provides high tensile strength.</title>
        <authorList>
            <person name="Kono N."/>
            <person name="Nakamura H."/>
            <person name="Ohtoshi R."/>
            <person name="Tomita M."/>
            <person name="Numata K."/>
            <person name="Arakawa K."/>
        </authorList>
    </citation>
    <scope>NUCLEOTIDE SEQUENCE [LARGE SCALE GENOMIC DNA]</scope>
</reference>
<keyword evidence="1" id="KW-0812">Transmembrane</keyword>
<gene>
    <name evidence="2" type="ORF">EVAR_77698_1</name>
</gene>
<evidence type="ECO:0000313" key="2">
    <source>
        <dbReference type="EMBL" id="GBP11548.1"/>
    </source>
</evidence>
<dbReference type="AlphaFoldDB" id="A0A4C1TDM1"/>
<comment type="caution">
    <text evidence="2">The sequence shown here is derived from an EMBL/GenBank/DDBJ whole genome shotgun (WGS) entry which is preliminary data.</text>
</comment>
<evidence type="ECO:0000313" key="3">
    <source>
        <dbReference type="Proteomes" id="UP000299102"/>
    </source>
</evidence>
<accession>A0A4C1TDM1</accession>